<evidence type="ECO:0008006" key="3">
    <source>
        <dbReference type="Google" id="ProtNLM"/>
    </source>
</evidence>
<dbReference type="AlphaFoldDB" id="A0A5M4BBT2"/>
<reference evidence="2" key="1">
    <citation type="journal article" date="2020" name="Int. J. Syst. Evol. Microbiol.">
        <title>Capnocytophaga felis sp. nov. isolated from the feline oral cavity.</title>
        <authorList>
            <person name="Suzuki M."/>
            <person name="Umeda K."/>
            <person name="Kimura M."/>
            <person name="Imaoka K."/>
            <person name="Morikawa S."/>
            <person name="Maeda K."/>
        </authorList>
    </citation>
    <scope>NUCLEOTIDE SEQUENCE [LARGE SCALE GENOMIC DNA]</scope>
    <source>
        <strain evidence="2">KC07070</strain>
    </source>
</reference>
<dbReference type="RefSeq" id="WP_155285661.1">
    <property type="nucleotide sequence ID" value="NZ_BLBC01000019.1"/>
</dbReference>
<dbReference type="Proteomes" id="UP000398217">
    <property type="component" value="Unassembled WGS sequence"/>
</dbReference>
<name>A0A5M4BBT2_9FLAO</name>
<comment type="caution">
    <text evidence="1">The sequence shown here is derived from an EMBL/GenBank/DDBJ whole genome shotgun (WGS) entry which is preliminary data.</text>
</comment>
<proteinExistence type="predicted"/>
<dbReference type="PROSITE" id="PS51257">
    <property type="entry name" value="PROKAR_LIPOPROTEIN"/>
    <property type="match status" value="1"/>
</dbReference>
<dbReference type="OrthoDB" id="1248510at2"/>
<organism evidence="1 2">
    <name type="scientific">Capnocytophaga felis</name>
    <dbReference type="NCBI Taxonomy" id="2267611"/>
    <lineage>
        <taxon>Bacteria</taxon>
        <taxon>Pseudomonadati</taxon>
        <taxon>Bacteroidota</taxon>
        <taxon>Flavobacteriia</taxon>
        <taxon>Flavobacteriales</taxon>
        <taxon>Flavobacteriaceae</taxon>
        <taxon>Capnocytophaga</taxon>
    </lineage>
</organism>
<dbReference type="EMBL" id="BLBC01000019">
    <property type="protein sequence ID" value="GET47044.1"/>
    <property type="molecule type" value="Genomic_DNA"/>
</dbReference>
<evidence type="ECO:0000313" key="1">
    <source>
        <dbReference type="EMBL" id="GET47044.1"/>
    </source>
</evidence>
<sequence length="223" mass="26150">MIKKIFILCLFILISCKTEVKKDLNGNSIEKEKIQETNNEDSFSQKEDSLDKVNTDQFIGKKLDIDLDCLSNDGCKSNTLDMLFKKENYDYFLGDYRGTSQKEYYCYVLGLFKNSEHKDTYVLFFDNNDILKDTLRTADKKISLNVEFDDNQKGLALGYVYTKNLKNIYFEITNLYQIDSNVKLQEISLNMKIKNCPLPLDYLSEEYVEIEEYFNYGVKKIVL</sequence>
<accession>A0A5M4BBT2</accession>
<gene>
    <name evidence="1" type="ORF">RCZ01_23460</name>
</gene>
<keyword evidence="2" id="KW-1185">Reference proteome</keyword>
<evidence type="ECO:0000313" key="2">
    <source>
        <dbReference type="Proteomes" id="UP000398217"/>
    </source>
</evidence>
<protein>
    <recommendedName>
        <fullName evidence="3">Lipoprotein</fullName>
    </recommendedName>
</protein>